<dbReference type="Proteomes" id="UP000663829">
    <property type="component" value="Unassembled WGS sequence"/>
</dbReference>
<comment type="caution">
    <text evidence="1">The sequence shown here is derived from an EMBL/GenBank/DDBJ whole genome shotgun (WGS) entry which is preliminary data.</text>
</comment>
<dbReference type="EMBL" id="CAJNOK010034414">
    <property type="protein sequence ID" value="CAF1503921.1"/>
    <property type="molecule type" value="Genomic_DNA"/>
</dbReference>
<protein>
    <submittedName>
        <fullName evidence="1">Uncharacterized protein</fullName>
    </submittedName>
</protein>
<name>A0A814YZL9_9BILA</name>
<evidence type="ECO:0000313" key="4">
    <source>
        <dbReference type="EMBL" id="CAF4292186.1"/>
    </source>
</evidence>
<reference evidence="1" key="1">
    <citation type="submission" date="2021-02" db="EMBL/GenBank/DDBJ databases">
        <authorList>
            <person name="Nowell W R."/>
        </authorList>
    </citation>
    <scope>NUCLEOTIDE SEQUENCE</scope>
</reference>
<dbReference type="Proteomes" id="UP000677228">
    <property type="component" value="Unassembled WGS sequence"/>
</dbReference>
<keyword evidence="5" id="KW-1185">Reference proteome</keyword>
<evidence type="ECO:0000313" key="5">
    <source>
        <dbReference type="Proteomes" id="UP000663829"/>
    </source>
</evidence>
<evidence type="ECO:0000313" key="3">
    <source>
        <dbReference type="EMBL" id="CAF3997424.1"/>
    </source>
</evidence>
<dbReference type="EMBL" id="CAJOBC010009825">
    <property type="protein sequence ID" value="CAF3997424.1"/>
    <property type="molecule type" value="Genomic_DNA"/>
</dbReference>
<dbReference type="Proteomes" id="UP000681722">
    <property type="component" value="Unassembled WGS sequence"/>
</dbReference>
<dbReference type="EMBL" id="CAJNOQ010009823">
    <property type="protein sequence ID" value="CAF1235096.1"/>
    <property type="molecule type" value="Genomic_DNA"/>
</dbReference>
<proteinExistence type="predicted"/>
<sequence length="250" mass="29089">MNDRAVDESEKEEFDKTILKDGAGFLVELVRLIEEHKDADVTREQYLSIKSKLELFAGTAEKIGADERFTTDATYAYEIFYLYFNILYRSGFKSYLKRTQLADNLKLIYEKCIIIILDMTCVAVRDAYLTINDLKETLDHHELLLLMLNYINTDLETDLSSTYSEVSCTILRFLWAYSDKTIITPNLIKAGYPEDVIKWLKLTFSYRFHDEDDTVTGDNNNSSLLHGYAADKLQIWSNLKFVRTKVKFKV</sequence>
<dbReference type="AlphaFoldDB" id="A0A814YZL9"/>
<evidence type="ECO:0000313" key="1">
    <source>
        <dbReference type="EMBL" id="CAF1235096.1"/>
    </source>
</evidence>
<dbReference type="EMBL" id="CAJOBA010056438">
    <property type="protein sequence ID" value="CAF4292186.1"/>
    <property type="molecule type" value="Genomic_DNA"/>
</dbReference>
<accession>A0A814YZL9</accession>
<evidence type="ECO:0000313" key="2">
    <source>
        <dbReference type="EMBL" id="CAF1503921.1"/>
    </source>
</evidence>
<gene>
    <name evidence="1" type="ORF">GPM918_LOCUS25371</name>
    <name evidence="2" type="ORF">OVA965_LOCUS37065</name>
    <name evidence="3" type="ORF">SRO942_LOCUS25370</name>
    <name evidence="4" type="ORF">TMI583_LOCUS38110</name>
</gene>
<organism evidence="1 5">
    <name type="scientific">Didymodactylos carnosus</name>
    <dbReference type="NCBI Taxonomy" id="1234261"/>
    <lineage>
        <taxon>Eukaryota</taxon>
        <taxon>Metazoa</taxon>
        <taxon>Spiralia</taxon>
        <taxon>Gnathifera</taxon>
        <taxon>Rotifera</taxon>
        <taxon>Eurotatoria</taxon>
        <taxon>Bdelloidea</taxon>
        <taxon>Philodinida</taxon>
        <taxon>Philodinidae</taxon>
        <taxon>Didymodactylos</taxon>
    </lineage>
</organism>
<dbReference type="Proteomes" id="UP000682733">
    <property type="component" value="Unassembled WGS sequence"/>
</dbReference>